<dbReference type="InterPro" id="IPR013747">
    <property type="entry name" value="ACP_syn_III_C"/>
</dbReference>
<dbReference type="Gramene" id="EOY05848">
    <property type="protein sequence ID" value="EOY05848"/>
    <property type="gene ID" value="TCM_020747"/>
</dbReference>
<keyword evidence="5 11" id="KW-0812">Transmembrane</keyword>
<dbReference type="UniPathway" id="UPA00094"/>
<dbReference type="PANTHER" id="PTHR31561">
    <property type="entry name" value="3-KETOACYL-COA SYNTHASE"/>
    <property type="match status" value="1"/>
</dbReference>
<dbReference type="FunFam" id="3.40.47.10:FF:000028">
    <property type="entry name" value="3-ketoacyl-CoA synthase"/>
    <property type="match status" value="1"/>
</dbReference>
<evidence type="ECO:0000259" key="12">
    <source>
        <dbReference type="Pfam" id="PF08392"/>
    </source>
</evidence>
<protein>
    <recommendedName>
        <fullName evidence="10">3-ketoacyl-CoA synthase</fullName>
        <ecNumber evidence="10">2.3.1.-</ecNumber>
    </recommendedName>
</protein>
<comment type="pathway">
    <text evidence="2 10">Lipid metabolism; fatty acid biosynthesis.</text>
</comment>
<evidence type="ECO:0000256" key="6">
    <source>
        <dbReference type="ARBA" id="ARBA00022989"/>
    </source>
</evidence>
<dbReference type="GO" id="GO:0006633">
    <property type="term" value="P:fatty acid biosynthetic process"/>
    <property type="evidence" value="ECO:0007669"/>
    <property type="project" value="UniProtKB-UniPathway"/>
</dbReference>
<organism evidence="14 15">
    <name type="scientific">Theobroma cacao</name>
    <name type="common">Cacao</name>
    <name type="synonym">Cocoa</name>
    <dbReference type="NCBI Taxonomy" id="3641"/>
    <lineage>
        <taxon>Eukaryota</taxon>
        <taxon>Viridiplantae</taxon>
        <taxon>Streptophyta</taxon>
        <taxon>Embryophyta</taxon>
        <taxon>Tracheophyta</taxon>
        <taxon>Spermatophyta</taxon>
        <taxon>Magnoliopsida</taxon>
        <taxon>eudicotyledons</taxon>
        <taxon>Gunneridae</taxon>
        <taxon>Pentapetalae</taxon>
        <taxon>rosids</taxon>
        <taxon>malvids</taxon>
        <taxon>Malvales</taxon>
        <taxon>Malvaceae</taxon>
        <taxon>Byttnerioideae</taxon>
        <taxon>Theobroma</taxon>
    </lineage>
</organism>
<reference evidence="14 15" key="1">
    <citation type="journal article" date="2013" name="Genome Biol.">
        <title>The genome sequence of the most widely cultivated cacao type and its use to identify candidate genes regulating pod color.</title>
        <authorList>
            <person name="Motamayor J.C."/>
            <person name="Mockaitis K."/>
            <person name="Schmutz J."/>
            <person name="Haiminen N."/>
            <person name="Iii D.L."/>
            <person name="Cornejo O."/>
            <person name="Findley S.D."/>
            <person name="Zheng P."/>
            <person name="Utro F."/>
            <person name="Royaert S."/>
            <person name="Saski C."/>
            <person name="Jenkins J."/>
            <person name="Podicheti R."/>
            <person name="Zhao M."/>
            <person name="Scheffler B.E."/>
            <person name="Stack J.C."/>
            <person name="Feltus F.A."/>
            <person name="Mustiga G.M."/>
            <person name="Amores F."/>
            <person name="Phillips W."/>
            <person name="Marelli J.P."/>
            <person name="May G.D."/>
            <person name="Shapiro H."/>
            <person name="Ma J."/>
            <person name="Bustamante C.D."/>
            <person name="Schnell R.J."/>
            <person name="Main D."/>
            <person name="Gilbert D."/>
            <person name="Parida L."/>
            <person name="Kuhn D.N."/>
        </authorList>
    </citation>
    <scope>NUCLEOTIDE SEQUENCE [LARGE SCALE GENOMIC DNA]</scope>
    <source>
        <strain evidence="15">cv. Matina 1-6</strain>
    </source>
</reference>
<dbReference type="Proteomes" id="UP000026915">
    <property type="component" value="Chromosome 4"/>
</dbReference>
<proteinExistence type="inferred from homology"/>
<dbReference type="Pfam" id="PF08392">
    <property type="entry name" value="FAE1_CUT1_RppA"/>
    <property type="match status" value="1"/>
</dbReference>
<dbReference type="OMA" id="SAYHCED"/>
<feature type="transmembrane region" description="Helical" evidence="11">
    <location>
        <begin position="42"/>
        <end position="62"/>
    </location>
</feature>
<dbReference type="PIRSF" id="PIRSF036417">
    <property type="entry name" value="3-ktacl-CoA_syn"/>
    <property type="match status" value="1"/>
</dbReference>
<evidence type="ECO:0000256" key="2">
    <source>
        <dbReference type="ARBA" id="ARBA00005194"/>
    </source>
</evidence>
<evidence type="ECO:0000256" key="8">
    <source>
        <dbReference type="ARBA" id="ARBA00023315"/>
    </source>
</evidence>
<keyword evidence="6 11" id="KW-1133">Transmembrane helix</keyword>
<dbReference type="HOGENOM" id="CLU_013238_2_1_1"/>
<dbReference type="AlphaFoldDB" id="A0A061EMG8"/>
<feature type="domain" description="FAE" evidence="12">
    <location>
        <begin position="99"/>
        <end position="388"/>
    </location>
</feature>
<evidence type="ECO:0000313" key="14">
    <source>
        <dbReference type="EMBL" id="EOY05848.1"/>
    </source>
</evidence>
<evidence type="ECO:0000256" key="9">
    <source>
        <dbReference type="ARBA" id="ARBA00047375"/>
    </source>
</evidence>
<dbReference type="InterPro" id="IPR012392">
    <property type="entry name" value="3-ktacl-CoA_syn"/>
</dbReference>
<feature type="transmembrane region" description="Helical" evidence="11">
    <location>
        <begin position="82"/>
        <end position="101"/>
    </location>
</feature>
<dbReference type="eggNOG" id="ENOG502QPKZ">
    <property type="taxonomic scope" value="Eukaryota"/>
</dbReference>
<evidence type="ECO:0000256" key="1">
    <source>
        <dbReference type="ARBA" id="ARBA00004370"/>
    </source>
</evidence>
<dbReference type="STRING" id="3641.A0A061EMG8"/>
<keyword evidence="15" id="KW-1185">Reference proteome</keyword>
<keyword evidence="4 10" id="KW-0808">Transferase</keyword>
<dbReference type="InterPro" id="IPR013601">
    <property type="entry name" value="FAE1_typ3_polyketide_synth"/>
</dbReference>
<evidence type="ECO:0000256" key="10">
    <source>
        <dbReference type="PIRNR" id="PIRNR036417"/>
    </source>
</evidence>
<evidence type="ECO:0000256" key="7">
    <source>
        <dbReference type="ARBA" id="ARBA00023136"/>
    </source>
</evidence>
<dbReference type="Pfam" id="PF08541">
    <property type="entry name" value="ACP_syn_III_C"/>
    <property type="match status" value="1"/>
</dbReference>
<evidence type="ECO:0000256" key="4">
    <source>
        <dbReference type="ARBA" id="ARBA00022679"/>
    </source>
</evidence>
<dbReference type="EC" id="2.3.1.-" evidence="10"/>
<evidence type="ECO:0000256" key="5">
    <source>
        <dbReference type="ARBA" id="ARBA00022692"/>
    </source>
</evidence>
<dbReference type="GO" id="GO:0009922">
    <property type="term" value="F:fatty acid elongase activity"/>
    <property type="evidence" value="ECO:0007669"/>
    <property type="project" value="UniProtKB-EC"/>
</dbReference>
<evidence type="ECO:0000313" key="15">
    <source>
        <dbReference type="Proteomes" id="UP000026915"/>
    </source>
</evidence>
<gene>
    <name evidence="14" type="ORF">TCM_020747</name>
</gene>
<comment type="subcellular location">
    <subcellularLocation>
        <location evidence="1">Membrane</location>
    </subcellularLocation>
</comment>
<dbReference type="InterPro" id="IPR016039">
    <property type="entry name" value="Thiolase-like"/>
</dbReference>
<dbReference type="GO" id="GO:0016020">
    <property type="term" value="C:membrane"/>
    <property type="evidence" value="ECO:0007669"/>
    <property type="project" value="UniProtKB-SubCell"/>
</dbReference>
<dbReference type="EMBL" id="CM001882">
    <property type="protein sequence ID" value="EOY05848.1"/>
    <property type="molecule type" value="Genomic_DNA"/>
</dbReference>
<accession>A0A061EMG8</accession>
<dbReference type="InParanoid" id="A0A061EMG8"/>
<keyword evidence="7 11" id="KW-0472">Membrane</keyword>
<sequence>MMNEKRRAPENEQNLVQSLSETRTSSFSLSVKLKYVKLGYHYLVSSALYLMVVPFFCIILTHLSTFTIEDFVQLSENFRLNYLTLCVLSVSIAFLATFYFMSRPRKIYLVNFACYKPEKARMVSKELFMQLSAVSGSFTEESLAFKRKILERSGFGQMTYGPEALMQVPRNQCMAEARKETETVMFAAIDELLAKTGVKPRDIGILVVNSSLFNPTPSLSATVVNHYNLRGNILSYNLGGMGCSAGLISIDLAKQLLQVHSNSYALVVSTENITYNWYHGNNRSMLVTNCLFRVGGAAILLSNRSSDRRHSKYELVHTLRTHKGADNKSYNCVFQQEDELKNVGVSLSKDLMAVAGEALKTNITTLGPLVLPLSEQLLFAATLVARKVFKMKIKSYIPDFKLAFEHFCIHAGGRAVLDELENSLDLTQWHMEPSWMTLYRFGNTSSSSLWYELAYLEAKGRIKKRDRIWQIGFGSGFKCNSAVWRALSAIGPAMEKNPWTDEIDEFPVQVPKVAPIVY</sequence>
<comment type="catalytic activity">
    <reaction evidence="9">
        <text>a very-long-chain acyl-CoA + malonyl-CoA + H(+) = a very-long-chain 3-oxoacyl-CoA + CO2 + CoA</text>
        <dbReference type="Rhea" id="RHEA:32727"/>
        <dbReference type="ChEBI" id="CHEBI:15378"/>
        <dbReference type="ChEBI" id="CHEBI:16526"/>
        <dbReference type="ChEBI" id="CHEBI:57287"/>
        <dbReference type="ChEBI" id="CHEBI:57384"/>
        <dbReference type="ChEBI" id="CHEBI:90725"/>
        <dbReference type="ChEBI" id="CHEBI:90736"/>
        <dbReference type="EC" id="2.3.1.199"/>
    </reaction>
</comment>
<dbReference type="Gene3D" id="3.40.47.10">
    <property type="match status" value="1"/>
</dbReference>
<keyword evidence="8 10" id="KW-0012">Acyltransferase</keyword>
<comment type="similarity">
    <text evidence="3 10">Belongs to the thiolase-like superfamily. Chalcone/stilbene synthases family.</text>
</comment>
<evidence type="ECO:0000256" key="3">
    <source>
        <dbReference type="ARBA" id="ARBA00005531"/>
    </source>
</evidence>
<evidence type="ECO:0000256" key="11">
    <source>
        <dbReference type="SAM" id="Phobius"/>
    </source>
</evidence>
<dbReference type="CDD" id="cd00831">
    <property type="entry name" value="CHS_like"/>
    <property type="match status" value="1"/>
</dbReference>
<name>A0A061EMG8_THECC</name>
<evidence type="ECO:0000259" key="13">
    <source>
        <dbReference type="Pfam" id="PF08541"/>
    </source>
</evidence>
<dbReference type="SUPFAM" id="SSF53901">
    <property type="entry name" value="Thiolase-like"/>
    <property type="match status" value="2"/>
</dbReference>
<feature type="domain" description="Beta-ketoacyl-[acyl-carrier-protein] synthase III C-terminal" evidence="13">
    <location>
        <begin position="406"/>
        <end position="485"/>
    </location>
</feature>